<reference evidence="2" key="1">
    <citation type="submission" date="2009-10" db="EMBL/GenBank/DDBJ databases">
        <title>Diversity of trophic interactions inside an arsenic-rich microbial ecosystem.</title>
        <authorList>
            <person name="Bertin P.N."/>
            <person name="Heinrich-Salmeron A."/>
            <person name="Pelletier E."/>
            <person name="Goulhen-Chollet F."/>
            <person name="Arsene-Ploetze F."/>
            <person name="Gallien S."/>
            <person name="Calteau A."/>
            <person name="Vallenet D."/>
            <person name="Casiot C."/>
            <person name="Chane-Woon-Ming B."/>
            <person name="Giloteaux L."/>
            <person name="Barakat M."/>
            <person name="Bonnefoy V."/>
            <person name="Bruneel O."/>
            <person name="Chandler M."/>
            <person name="Cleiss J."/>
            <person name="Duran R."/>
            <person name="Elbaz-Poulichet F."/>
            <person name="Fonknechten N."/>
            <person name="Lauga B."/>
            <person name="Mornico D."/>
            <person name="Ortet P."/>
            <person name="Schaeffer C."/>
            <person name="Siguier P."/>
            <person name="Alexander Thil Smith A."/>
            <person name="Van Dorsselaer A."/>
            <person name="Weissenbach J."/>
            <person name="Medigue C."/>
            <person name="Le Paslier D."/>
        </authorList>
    </citation>
    <scope>NUCLEOTIDE SEQUENCE</scope>
</reference>
<evidence type="ECO:0000313" key="2">
    <source>
        <dbReference type="EMBL" id="CBI01960.1"/>
    </source>
</evidence>
<proteinExistence type="predicted"/>
<dbReference type="PANTHER" id="PTHR39323">
    <property type="entry name" value="BLR1149 PROTEIN"/>
    <property type="match status" value="1"/>
</dbReference>
<organism evidence="2">
    <name type="scientific">mine drainage metagenome</name>
    <dbReference type="NCBI Taxonomy" id="410659"/>
    <lineage>
        <taxon>unclassified sequences</taxon>
        <taxon>metagenomes</taxon>
        <taxon>ecological metagenomes</taxon>
    </lineage>
</organism>
<dbReference type="InterPro" id="IPR004843">
    <property type="entry name" value="Calcineurin-like_PHP"/>
</dbReference>
<dbReference type="GO" id="GO:0016787">
    <property type="term" value="F:hydrolase activity"/>
    <property type="evidence" value="ECO:0007669"/>
    <property type="project" value="InterPro"/>
</dbReference>
<dbReference type="SUPFAM" id="SSF56300">
    <property type="entry name" value="Metallo-dependent phosphatases"/>
    <property type="match status" value="1"/>
</dbReference>
<dbReference type="PIRSF" id="PIRSF000887">
    <property type="entry name" value="Pesterase_MJ0037"/>
    <property type="match status" value="1"/>
</dbReference>
<dbReference type="InterPro" id="IPR024173">
    <property type="entry name" value="Pesterase_MJ0037-like"/>
</dbReference>
<accession>E6Q401</accession>
<name>E6Q401_9ZZZZ</name>
<dbReference type="InterPro" id="IPR029052">
    <property type="entry name" value="Metallo-depent_PP-like"/>
</dbReference>
<protein>
    <recommendedName>
        <fullName evidence="1">Calcineurin-like phosphoesterase domain-containing protein</fullName>
    </recommendedName>
</protein>
<dbReference type="Pfam" id="PF00149">
    <property type="entry name" value="Metallophos"/>
    <property type="match status" value="1"/>
</dbReference>
<gene>
    <name evidence="2" type="ORF">CARN4_2155</name>
</gene>
<dbReference type="Gene3D" id="3.60.21.10">
    <property type="match status" value="1"/>
</dbReference>
<feature type="domain" description="Calcineurin-like phosphoesterase" evidence="1">
    <location>
        <begin position="32"/>
        <end position="121"/>
    </location>
</feature>
<sequence length="240" mass="25006">MNAAARALSVSLGGGAHALAGGLLWIEPSASLVVADLHLGYEEAIGGALPLWSLDESLAALERARAAYDARELILLGDVVHGVRLSDGATARVLTTVQRLRQLCTLTIVAGNHEGRTRGAGLLGECVEEIERAGMLLHHGDRTRLSGARHVIGHLHPSVALGGEQSVPAFLVAPELIVLPAATPYSRGLNVLSRDCRTEIGAYGARSTSTHVIAATATHCYPFGSIASLARATRALRGAP</sequence>
<dbReference type="EMBL" id="CABO01000028">
    <property type="protein sequence ID" value="CBI01960.1"/>
    <property type="molecule type" value="Genomic_DNA"/>
</dbReference>
<comment type="caution">
    <text evidence="2">The sequence shown here is derived from an EMBL/GenBank/DDBJ whole genome shotgun (WGS) entry which is preliminary data.</text>
</comment>
<evidence type="ECO:0000259" key="1">
    <source>
        <dbReference type="Pfam" id="PF00149"/>
    </source>
</evidence>
<dbReference type="AlphaFoldDB" id="E6Q401"/>
<dbReference type="PANTHER" id="PTHR39323:SF1">
    <property type="entry name" value="BLR1149 PROTEIN"/>
    <property type="match status" value="1"/>
</dbReference>